<dbReference type="PANTHER" id="PTHR10788">
    <property type="entry name" value="TREHALOSE-6-PHOSPHATE SYNTHASE"/>
    <property type="match status" value="1"/>
</dbReference>
<dbReference type="EMBL" id="JAAWWB010000029">
    <property type="protein sequence ID" value="KAG6747040.1"/>
    <property type="molecule type" value="Genomic_DNA"/>
</dbReference>
<keyword evidence="6" id="KW-0808">Transferase</keyword>
<comment type="similarity">
    <text evidence="2">In the C-terminal section; belongs to the trehalose phosphatase family.</text>
</comment>
<evidence type="ECO:0000313" key="9">
    <source>
        <dbReference type="EMBL" id="KAG6747040.1"/>
    </source>
</evidence>
<reference evidence="9" key="1">
    <citation type="journal article" date="2020" name="bioRxiv">
        <title>Hybrid origin of Populus tomentosa Carr. identified through genome sequencing and phylogenomic analysis.</title>
        <authorList>
            <person name="An X."/>
            <person name="Gao K."/>
            <person name="Chen Z."/>
            <person name="Li J."/>
            <person name="Yang X."/>
            <person name="Yang X."/>
            <person name="Zhou J."/>
            <person name="Guo T."/>
            <person name="Zhao T."/>
            <person name="Huang S."/>
            <person name="Miao D."/>
            <person name="Khan W.U."/>
            <person name="Rao P."/>
            <person name="Ye M."/>
            <person name="Lei B."/>
            <person name="Liao W."/>
            <person name="Wang J."/>
            <person name="Ji L."/>
            <person name="Li Y."/>
            <person name="Guo B."/>
            <person name="Mustafa N.S."/>
            <person name="Li S."/>
            <person name="Yun Q."/>
            <person name="Keller S.R."/>
            <person name="Mao J."/>
            <person name="Zhang R."/>
            <person name="Strauss S.H."/>
        </authorList>
    </citation>
    <scope>NUCLEOTIDE SEQUENCE</scope>
    <source>
        <strain evidence="9">GM15</strain>
        <tissue evidence="9">Leaf</tissue>
    </source>
</reference>
<dbReference type="FunFam" id="3.40.50.2000:FF:000017">
    <property type="entry name" value="alpha,alpha-trehalose-phosphate synthase [UDP-forming] 6"/>
    <property type="match status" value="1"/>
</dbReference>
<evidence type="ECO:0000256" key="4">
    <source>
        <dbReference type="ARBA" id="ARBA00022553"/>
    </source>
</evidence>
<dbReference type="FunFam" id="3.40.50.2000:FF:000010">
    <property type="entry name" value="Alpha,alpha-trehalose-phosphate synthase"/>
    <property type="match status" value="1"/>
</dbReference>
<evidence type="ECO:0000256" key="8">
    <source>
        <dbReference type="SAM" id="Phobius"/>
    </source>
</evidence>
<dbReference type="PANTHER" id="PTHR10788:SF55">
    <property type="entry name" value="ALPHA,ALPHA-TREHALOSE-PHOSPHATE SYNTHASE [UDP-FORMING] 10-RELATED"/>
    <property type="match status" value="1"/>
</dbReference>
<dbReference type="FunFam" id="3.40.50.1000:FF:000052">
    <property type="entry name" value="Alpha,alpha-trehalose-phosphate synthase [UDP-forming] 6"/>
    <property type="match status" value="1"/>
</dbReference>
<keyword evidence="4" id="KW-0597">Phosphoprotein</keyword>
<dbReference type="InterPro" id="IPR001830">
    <property type="entry name" value="Glyco_trans_20"/>
</dbReference>
<evidence type="ECO:0000256" key="6">
    <source>
        <dbReference type="ARBA" id="ARBA00022679"/>
    </source>
</evidence>
<keyword evidence="8" id="KW-0812">Transmembrane</keyword>
<dbReference type="NCBIfam" id="TIGR00685">
    <property type="entry name" value="T6PP"/>
    <property type="match status" value="1"/>
</dbReference>
<dbReference type="GO" id="GO:0005992">
    <property type="term" value="P:trehalose biosynthetic process"/>
    <property type="evidence" value="ECO:0007669"/>
    <property type="project" value="InterPro"/>
</dbReference>
<dbReference type="FunFam" id="3.40.50.1000:FF:000054">
    <property type="entry name" value="alpha,alpha-trehalose-phosphate synthase [UDP-forming] 6"/>
    <property type="match status" value="1"/>
</dbReference>
<dbReference type="Pfam" id="PF02358">
    <property type="entry name" value="Trehalose_PPase"/>
    <property type="match status" value="1"/>
</dbReference>
<comment type="caution">
    <text evidence="9">The sequence shown here is derived from an EMBL/GenBank/DDBJ whole genome shotgun (WGS) entry which is preliminary data.</text>
</comment>
<name>A0A8X7YKV8_POPTO</name>
<evidence type="ECO:0000256" key="7">
    <source>
        <dbReference type="ARBA" id="ARBA00048039"/>
    </source>
</evidence>
<dbReference type="CDD" id="cd01627">
    <property type="entry name" value="HAD_TPP"/>
    <property type="match status" value="1"/>
</dbReference>
<dbReference type="GO" id="GO:0003825">
    <property type="term" value="F:alpha,alpha-trehalose-phosphate synthase (UDP-forming) activity"/>
    <property type="evidence" value="ECO:0007669"/>
    <property type="project" value="UniProtKB-EC"/>
</dbReference>
<gene>
    <name evidence="9" type="ORF">POTOM_049416</name>
</gene>
<sequence length="935" mass="104937">MVSRSCISLLDFASGNMINFSQSPRSLPRIMTVPGIISDEDVDGTNDGISDAPSTGSCAKMIIVSNFLPLNAQKDLNSGIWSFSFDEDSLLLQMKDGFSAIPEVVYVGSLRVDVDSSEQEEVSQKLLEEFNCVPTFIPPDIYKKFYHGFCKHHLWPLFHYMLPLCPDHGNHFDRLLWQAYVSANKIFADKVTEVINNTEEDYVWVHDYHLMVLPTFLRKRFNRIKLGFFLHSPFPSSEIYRTLLVRDEILKALLNADLIGFHTFDYARHFLSCCSRMLGLDYESKRGHIGLEYFGRTVYIKILPVGIHMGRVESALNHPSSSIKVKEIQEQFKGKRLVIGVDDMDIFKGISLKLLAVEHLLLQNSELQGKLVLVQIVNPARSSGKDVQEEKMEIYSITKRINDTFGFPGYEPVVLIDRHVPFCEKTAYYALAECCIVNAVRDGMNLIPYKYIVCRQGTPKMDEALGVASGSRHTSSLVVSEFTGCSPSLSGAIRVNPWDIEAVANAVATAINMPDLEKQLRHGKHYCYVSSHDVAYWARSFMQDLKRACKDHYSKRCWGIGFGLNFRILSLSPSFRKLSNDHIISAYKRTSKRAIFLDYDGTMVPHTSLAKTPTPEVISVLNNLCADPMNSVFIVSGRGKKSLSDWFVQCENLGIAAEHGYFFRFEHRSHSRKVTSPLLRWSGMSDWETSSLAVDFDWKNIAEPVMRLYTEATDGSYIEVKESALVWHHQDADPDFGSCQAKELLDHLENVLANDPVAVKRGQNIVEVKPQGVTKGFVAEKVLSKMIASGKPPGFVLCIGDDRSDEDMFESISKTPYSSSLPSAPAIFACTVGQKPSKARYYLDDTVDVLALLQCLADASSSNLSSTETQVSFDNLVRKELVLVLIILSFYTLGFLLKLVSDINSSVACFVGIDAGALHNARWDDEEFVVSIKHD</sequence>
<dbReference type="InterPro" id="IPR006379">
    <property type="entry name" value="HAD-SF_hydro_IIB"/>
</dbReference>
<dbReference type="GO" id="GO:0005829">
    <property type="term" value="C:cytosol"/>
    <property type="evidence" value="ECO:0007669"/>
    <property type="project" value="TreeGrafter"/>
</dbReference>
<dbReference type="GO" id="GO:0004805">
    <property type="term" value="F:trehalose-phosphatase activity"/>
    <property type="evidence" value="ECO:0007669"/>
    <property type="project" value="TreeGrafter"/>
</dbReference>
<keyword evidence="8" id="KW-1133">Transmembrane helix</keyword>
<dbReference type="EC" id="2.4.1.15" evidence="3"/>
<dbReference type="CDD" id="cd03788">
    <property type="entry name" value="GT20_TPS"/>
    <property type="match status" value="1"/>
</dbReference>
<dbReference type="Pfam" id="PF00982">
    <property type="entry name" value="Glyco_transf_20"/>
    <property type="match status" value="1"/>
</dbReference>
<keyword evidence="5" id="KW-0328">Glycosyltransferase</keyword>
<comment type="similarity">
    <text evidence="1">In the N-terminal section; belongs to the glycosyltransferase 20 family.</text>
</comment>
<evidence type="ECO:0000256" key="5">
    <source>
        <dbReference type="ARBA" id="ARBA00022676"/>
    </source>
</evidence>
<evidence type="ECO:0000313" key="10">
    <source>
        <dbReference type="Proteomes" id="UP000886885"/>
    </source>
</evidence>
<dbReference type="AlphaFoldDB" id="A0A8X7YKV8"/>
<keyword evidence="10" id="KW-1185">Reference proteome</keyword>
<dbReference type="NCBIfam" id="TIGR01484">
    <property type="entry name" value="HAD-SF-IIB"/>
    <property type="match status" value="1"/>
</dbReference>
<evidence type="ECO:0000256" key="1">
    <source>
        <dbReference type="ARBA" id="ARBA00005409"/>
    </source>
</evidence>
<feature type="transmembrane region" description="Helical" evidence="8">
    <location>
        <begin position="881"/>
        <end position="900"/>
    </location>
</feature>
<accession>A0A8X7YKV8</accession>
<dbReference type="OrthoDB" id="755951at2759"/>
<dbReference type="Proteomes" id="UP000886885">
    <property type="component" value="Chromosome 15A"/>
</dbReference>
<proteinExistence type="inferred from homology"/>
<evidence type="ECO:0000256" key="3">
    <source>
        <dbReference type="ARBA" id="ARBA00012538"/>
    </source>
</evidence>
<comment type="catalytic activity">
    <reaction evidence="7">
        <text>D-glucose 6-phosphate + UDP-alpha-D-glucose = alpha,alpha-trehalose 6-phosphate + UDP + H(+)</text>
        <dbReference type="Rhea" id="RHEA:18889"/>
        <dbReference type="ChEBI" id="CHEBI:15378"/>
        <dbReference type="ChEBI" id="CHEBI:58223"/>
        <dbReference type="ChEBI" id="CHEBI:58429"/>
        <dbReference type="ChEBI" id="CHEBI:58885"/>
        <dbReference type="ChEBI" id="CHEBI:61548"/>
        <dbReference type="EC" id="2.4.1.15"/>
    </reaction>
</comment>
<keyword evidence="8" id="KW-0472">Membrane</keyword>
<evidence type="ECO:0000256" key="2">
    <source>
        <dbReference type="ARBA" id="ARBA00006330"/>
    </source>
</evidence>
<protein>
    <recommendedName>
        <fullName evidence="3">alpha,alpha-trehalose-phosphate synthase (UDP-forming)</fullName>
        <ecNumber evidence="3">2.4.1.15</ecNumber>
    </recommendedName>
</protein>
<dbReference type="InterPro" id="IPR003337">
    <property type="entry name" value="Trehalose_PPase"/>
</dbReference>
<organism evidence="9 10">
    <name type="scientific">Populus tomentosa</name>
    <name type="common">Chinese white poplar</name>
    <dbReference type="NCBI Taxonomy" id="118781"/>
    <lineage>
        <taxon>Eukaryota</taxon>
        <taxon>Viridiplantae</taxon>
        <taxon>Streptophyta</taxon>
        <taxon>Embryophyta</taxon>
        <taxon>Tracheophyta</taxon>
        <taxon>Spermatophyta</taxon>
        <taxon>Magnoliopsida</taxon>
        <taxon>eudicotyledons</taxon>
        <taxon>Gunneridae</taxon>
        <taxon>Pentapetalae</taxon>
        <taxon>rosids</taxon>
        <taxon>fabids</taxon>
        <taxon>Malpighiales</taxon>
        <taxon>Salicaceae</taxon>
        <taxon>Saliceae</taxon>
        <taxon>Populus</taxon>
    </lineage>
</organism>